<dbReference type="EMBL" id="KZ084136">
    <property type="protein sequence ID" value="OSC98616.1"/>
    <property type="molecule type" value="Genomic_DNA"/>
</dbReference>
<evidence type="ECO:0008006" key="3">
    <source>
        <dbReference type="Google" id="ProtNLM"/>
    </source>
</evidence>
<dbReference type="InterPro" id="IPR032675">
    <property type="entry name" value="LRR_dom_sf"/>
</dbReference>
<accession>A0A1Y2IBZ0</accession>
<dbReference type="Gene3D" id="3.80.10.10">
    <property type="entry name" value="Ribonuclease Inhibitor"/>
    <property type="match status" value="1"/>
</dbReference>
<dbReference type="Proteomes" id="UP000193067">
    <property type="component" value="Unassembled WGS sequence"/>
</dbReference>
<dbReference type="SUPFAM" id="SSF52047">
    <property type="entry name" value="RNI-like"/>
    <property type="match status" value="1"/>
</dbReference>
<dbReference type="STRING" id="1353009.A0A1Y2IBZ0"/>
<dbReference type="AlphaFoldDB" id="A0A1Y2IBZ0"/>
<keyword evidence="2" id="KW-1185">Reference proteome</keyword>
<name>A0A1Y2IBZ0_TRAC3</name>
<dbReference type="OrthoDB" id="2755377at2759"/>
<reference evidence="1 2" key="1">
    <citation type="journal article" date="2015" name="Biotechnol. Biofuels">
        <title>Enhanced degradation of softwood versus hardwood by the white-rot fungus Pycnoporus coccineus.</title>
        <authorList>
            <person name="Couturier M."/>
            <person name="Navarro D."/>
            <person name="Chevret D."/>
            <person name="Henrissat B."/>
            <person name="Piumi F."/>
            <person name="Ruiz-Duenas F.J."/>
            <person name="Martinez A.T."/>
            <person name="Grigoriev I.V."/>
            <person name="Riley R."/>
            <person name="Lipzen A."/>
            <person name="Berrin J.G."/>
            <person name="Master E.R."/>
            <person name="Rosso M.N."/>
        </authorList>
    </citation>
    <scope>NUCLEOTIDE SEQUENCE [LARGE SCALE GENOMIC DNA]</scope>
    <source>
        <strain evidence="1 2">BRFM310</strain>
    </source>
</reference>
<evidence type="ECO:0000313" key="2">
    <source>
        <dbReference type="Proteomes" id="UP000193067"/>
    </source>
</evidence>
<proteinExistence type="predicted"/>
<sequence>MIMTSSHPALTHPDILREVFQHLAPYPDALDALDTGYMPNTMPSERVSVPRRCLVNAALTCRAFAEPASSVLWAVLPQGFGPLFYALPAFKVVVTLEHPDLLLFGDFFGDPYRVEYALQGEISPDHWERWRHCASRVRYIRYSFNFPRWTVEEPFLSILLRPAAEGRPLLPRLQALNCPETRGDPTQMSLLRSIMSPSLSTVSINAYTPSAFSLHLADDLEMMLHAAKHLRRLHIRSGYRVLHMHLPLAHFTHLRALYIAPTVSLALYQHLIHELDALPALAELSLAIDRDPSSAQASASRPLQGANTHSHVDRTNAAEGFPSLWRLSIAGTPSEISQIFVRAKSAVLRNVAISSNQETIWEVGAMLEPLVSARIASTLRKLFISLETDFRPVLDGAEPLHAPFRAIAGPLLSLGSLEDLEIISWNRVLSISDEEVSQMTAAWPRLRRLEILSDVKDIFRESDAWNPYVPDILRPSLSALVLLAERCRSLESLKIDMTDVSEDELQRLETRAASVSFYLQDRLQLLIFAHGDRCLHLKLPDIERLARVLRRLFPMLEGPGERSEDWITRRRPMKHAWNSDQRDTEAFRLMERLNEV</sequence>
<protein>
    <recommendedName>
        <fullName evidence="3">F-box domain-containing protein</fullName>
    </recommendedName>
</protein>
<organism evidence="1 2">
    <name type="scientific">Trametes coccinea (strain BRFM310)</name>
    <name type="common">Pycnoporus coccineus</name>
    <dbReference type="NCBI Taxonomy" id="1353009"/>
    <lineage>
        <taxon>Eukaryota</taxon>
        <taxon>Fungi</taxon>
        <taxon>Dikarya</taxon>
        <taxon>Basidiomycota</taxon>
        <taxon>Agaricomycotina</taxon>
        <taxon>Agaricomycetes</taxon>
        <taxon>Polyporales</taxon>
        <taxon>Polyporaceae</taxon>
        <taxon>Trametes</taxon>
    </lineage>
</organism>
<evidence type="ECO:0000313" key="1">
    <source>
        <dbReference type="EMBL" id="OSC98616.1"/>
    </source>
</evidence>
<gene>
    <name evidence="1" type="ORF">PYCCODRAFT_1470931</name>
</gene>